<organism evidence="1 2">
    <name type="scientific">Trichothecium roseum</name>
    <dbReference type="NCBI Taxonomy" id="47278"/>
    <lineage>
        <taxon>Eukaryota</taxon>
        <taxon>Fungi</taxon>
        <taxon>Dikarya</taxon>
        <taxon>Ascomycota</taxon>
        <taxon>Pezizomycotina</taxon>
        <taxon>Sordariomycetes</taxon>
        <taxon>Hypocreomycetidae</taxon>
        <taxon>Hypocreales</taxon>
        <taxon>Hypocreales incertae sedis</taxon>
        <taxon>Trichothecium</taxon>
    </lineage>
</organism>
<accession>A0ACC0V6Y8</accession>
<proteinExistence type="predicted"/>
<evidence type="ECO:0000313" key="2">
    <source>
        <dbReference type="Proteomes" id="UP001163324"/>
    </source>
</evidence>
<protein>
    <submittedName>
        <fullName evidence="1">Uncharacterized protein</fullName>
    </submittedName>
</protein>
<gene>
    <name evidence="1" type="ORF">N3K66_003988</name>
</gene>
<keyword evidence="2" id="KW-1185">Reference proteome</keyword>
<evidence type="ECO:0000313" key="1">
    <source>
        <dbReference type="EMBL" id="KAI9902171.1"/>
    </source>
</evidence>
<comment type="caution">
    <text evidence="1">The sequence shown here is derived from an EMBL/GenBank/DDBJ whole genome shotgun (WGS) entry which is preliminary data.</text>
</comment>
<sequence length="138" mass="14385">MSPPVTSNKSGSGRKSGGDGKLSIVTAIIGCALVGSGLYGILRPAAMARAFGVVDVTPDMAVFYPGVGGRNLSAGLAVWALKLAGERRALGLLLLCWMCTGLADTYLLLIHWAEVDTVWLHVFNTCVLAVVAPSLIWG</sequence>
<dbReference type="Proteomes" id="UP001163324">
    <property type="component" value="Chromosome 3"/>
</dbReference>
<reference evidence="1" key="1">
    <citation type="submission" date="2022-10" db="EMBL/GenBank/DDBJ databases">
        <title>Complete Genome of Trichothecium roseum strain YXFP-22015, a Plant Pathogen Isolated from Citrus.</title>
        <authorList>
            <person name="Wang Y."/>
            <person name="Zhu L."/>
        </authorList>
    </citation>
    <scope>NUCLEOTIDE SEQUENCE</scope>
    <source>
        <strain evidence="1">YXFP-22015</strain>
    </source>
</reference>
<dbReference type="EMBL" id="CM047942">
    <property type="protein sequence ID" value="KAI9902171.1"/>
    <property type="molecule type" value="Genomic_DNA"/>
</dbReference>
<name>A0ACC0V6Y8_9HYPO</name>